<keyword evidence="6 7" id="KW-0472">Membrane</keyword>
<comment type="subcellular location">
    <subcellularLocation>
        <location evidence="1">Cell membrane</location>
        <topology evidence="1">Multi-pass membrane protein</topology>
    </subcellularLocation>
</comment>
<feature type="transmembrane region" description="Helical" evidence="7">
    <location>
        <begin position="245"/>
        <end position="269"/>
    </location>
</feature>
<dbReference type="InterPro" id="IPR011527">
    <property type="entry name" value="ABC1_TM_dom"/>
</dbReference>
<evidence type="ECO:0000259" key="9">
    <source>
        <dbReference type="PROSITE" id="PS50929"/>
    </source>
</evidence>
<evidence type="ECO:0000313" key="10">
    <source>
        <dbReference type="EMBL" id="MBB0228236.1"/>
    </source>
</evidence>
<dbReference type="SMART" id="SM00382">
    <property type="entry name" value="AAA"/>
    <property type="match status" value="1"/>
</dbReference>
<feature type="transmembrane region" description="Helical" evidence="7">
    <location>
        <begin position="163"/>
        <end position="182"/>
    </location>
</feature>
<dbReference type="GO" id="GO:0005886">
    <property type="term" value="C:plasma membrane"/>
    <property type="evidence" value="ECO:0007669"/>
    <property type="project" value="UniProtKB-SubCell"/>
</dbReference>
<evidence type="ECO:0000256" key="2">
    <source>
        <dbReference type="ARBA" id="ARBA00022692"/>
    </source>
</evidence>
<dbReference type="InterPro" id="IPR039421">
    <property type="entry name" value="Type_1_exporter"/>
</dbReference>
<protein>
    <submittedName>
        <fullName evidence="10">ATP-binding cassette domain-containing protein</fullName>
    </submittedName>
</protein>
<feature type="domain" description="ABC transmembrane type-1" evidence="9">
    <location>
        <begin position="32"/>
        <end position="306"/>
    </location>
</feature>
<gene>
    <name evidence="10" type="ORF">FOE67_01585</name>
</gene>
<keyword evidence="5 7" id="KW-1133">Transmembrane helix</keyword>
<dbReference type="InterPro" id="IPR003439">
    <property type="entry name" value="ABC_transporter-like_ATP-bd"/>
</dbReference>
<dbReference type="GO" id="GO:0005524">
    <property type="term" value="F:ATP binding"/>
    <property type="evidence" value="ECO:0007669"/>
    <property type="project" value="UniProtKB-KW"/>
</dbReference>
<dbReference type="Pfam" id="PF00664">
    <property type="entry name" value="ABC_membrane"/>
    <property type="match status" value="1"/>
</dbReference>
<dbReference type="Pfam" id="PF00005">
    <property type="entry name" value="ABC_tran"/>
    <property type="match status" value="1"/>
</dbReference>
<organism evidence="10 11">
    <name type="scientific">Streptomyces calidiresistens</name>
    <dbReference type="NCBI Taxonomy" id="1485586"/>
    <lineage>
        <taxon>Bacteria</taxon>
        <taxon>Bacillati</taxon>
        <taxon>Actinomycetota</taxon>
        <taxon>Actinomycetes</taxon>
        <taxon>Kitasatosporales</taxon>
        <taxon>Streptomycetaceae</taxon>
        <taxon>Streptomyces</taxon>
    </lineage>
</organism>
<comment type="caution">
    <text evidence="10">The sequence shown here is derived from an EMBL/GenBank/DDBJ whole genome shotgun (WGS) entry which is preliminary data.</text>
</comment>
<feature type="transmembrane region" description="Helical" evidence="7">
    <location>
        <begin position="21"/>
        <end position="40"/>
    </location>
</feature>
<dbReference type="AlphaFoldDB" id="A0A7W3T079"/>
<dbReference type="InterPro" id="IPR003593">
    <property type="entry name" value="AAA+_ATPase"/>
</dbReference>
<dbReference type="InterPro" id="IPR027417">
    <property type="entry name" value="P-loop_NTPase"/>
</dbReference>
<evidence type="ECO:0000256" key="6">
    <source>
        <dbReference type="ARBA" id="ARBA00023136"/>
    </source>
</evidence>
<dbReference type="GO" id="GO:0015421">
    <property type="term" value="F:ABC-type oligopeptide transporter activity"/>
    <property type="evidence" value="ECO:0007669"/>
    <property type="project" value="TreeGrafter"/>
</dbReference>
<evidence type="ECO:0000313" key="11">
    <source>
        <dbReference type="Proteomes" id="UP000530234"/>
    </source>
</evidence>
<name>A0A7W3T079_9ACTN</name>
<feature type="domain" description="ABC transporter" evidence="8">
    <location>
        <begin position="342"/>
        <end position="576"/>
    </location>
</feature>
<dbReference type="InterPro" id="IPR036640">
    <property type="entry name" value="ABC1_TM_sf"/>
</dbReference>
<dbReference type="SUPFAM" id="SSF90123">
    <property type="entry name" value="ABC transporter transmembrane region"/>
    <property type="match status" value="1"/>
</dbReference>
<dbReference type="GO" id="GO:0016887">
    <property type="term" value="F:ATP hydrolysis activity"/>
    <property type="evidence" value="ECO:0007669"/>
    <property type="project" value="InterPro"/>
</dbReference>
<feature type="transmembrane region" description="Helical" evidence="7">
    <location>
        <begin position="138"/>
        <end position="157"/>
    </location>
</feature>
<feature type="transmembrane region" description="Helical" evidence="7">
    <location>
        <begin position="60"/>
        <end position="81"/>
    </location>
</feature>
<dbReference type="CDD" id="cd07346">
    <property type="entry name" value="ABC_6TM_exporters"/>
    <property type="match status" value="1"/>
</dbReference>
<dbReference type="PROSITE" id="PS50893">
    <property type="entry name" value="ABC_TRANSPORTER_2"/>
    <property type="match status" value="1"/>
</dbReference>
<evidence type="ECO:0000256" key="5">
    <source>
        <dbReference type="ARBA" id="ARBA00022989"/>
    </source>
</evidence>
<dbReference type="SUPFAM" id="SSF52540">
    <property type="entry name" value="P-loop containing nucleoside triphosphate hydrolases"/>
    <property type="match status" value="1"/>
</dbReference>
<evidence type="ECO:0000256" key="3">
    <source>
        <dbReference type="ARBA" id="ARBA00022741"/>
    </source>
</evidence>
<proteinExistence type="predicted"/>
<dbReference type="EMBL" id="VKHS01000014">
    <property type="protein sequence ID" value="MBB0228236.1"/>
    <property type="molecule type" value="Genomic_DNA"/>
</dbReference>
<dbReference type="Gene3D" id="3.40.50.300">
    <property type="entry name" value="P-loop containing nucleotide triphosphate hydrolases"/>
    <property type="match status" value="1"/>
</dbReference>
<evidence type="ECO:0000256" key="7">
    <source>
        <dbReference type="SAM" id="Phobius"/>
    </source>
</evidence>
<keyword evidence="4 10" id="KW-0067">ATP-binding</keyword>
<dbReference type="PROSITE" id="PS50929">
    <property type="entry name" value="ABC_TM1F"/>
    <property type="match status" value="1"/>
</dbReference>
<keyword evidence="3" id="KW-0547">Nucleotide-binding</keyword>
<dbReference type="PANTHER" id="PTHR43394:SF1">
    <property type="entry name" value="ATP-BINDING CASSETTE SUB-FAMILY B MEMBER 10, MITOCHONDRIAL"/>
    <property type="match status" value="1"/>
</dbReference>
<feature type="transmembrane region" description="Helical" evidence="7">
    <location>
        <begin position="275"/>
        <end position="294"/>
    </location>
</feature>
<reference evidence="11" key="1">
    <citation type="submission" date="2019-10" db="EMBL/GenBank/DDBJ databases">
        <title>Streptomyces sp. nov., a novel actinobacterium isolated from alkaline environment.</title>
        <authorList>
            <person name="Golinska P."/>
        </authorList>
    </citation>
    <scope>NUCLEOTIDE SEQUENCE [LARGE SCALE GENOMIC DNA]</scope>
    <source>
        <strain evidence="11">DSM 42108</strain>
    </source>
</reference>
<dbReference type="PANTHER" id="PTHR43394">
    <property type="entry name" value="ATP-DEPENDENT PERMEASE MDL1, MITOCHONDRIAL"/>
    <property type="match status" value="1"/>
</dbReference>
<sequence length="582" mass="63620">MTGGPLRELSMIFRYLRDERAVLILLALLIPLGTGLQLVAPYLLRGFIDGALSGDSRTTLLGVAVWSVTAAVGLLVVTVGTETLSSRVAWRSTNRLRADLVEHCLSRPPDFYRRHPPGELVERVDGDVTRLTAVMSALFLEMVAQVLLLGGVLLALFVLEWRLALVFAPFVLGTLLVLRTLVGRAMPFVTARQRAAADLQGFLEERLAAAEDLRANGATISTLRDLDRRQADLYRRARAAARVSVRWPATVQGLSAISTILALAVSAWLHSLGELSIGTAFAALFYAMLLRRPLLAITTRFRELEDAAASAHRLRDLLGPKAAPRPEARVRAARPPVERPDVRFDGVSFHHDPDEPVLRNVSFALASGERLGIMGRTGSGKSTVLGLLFGLHPPVSGVIRVGGVEVTAGDLRELRERVALVTQDVHVFHASVRDNLTFFDSSVSDDRLRAALGEAGLASWLQTLPDGLDTALGTGARGMSAGEEQQLSLARVFLRDPGLVLMDEPTARLDPHSEHLIMPALERLLESRTAVVVEHRPHLLRKVDRVLVLEEGEVVEQGERITLSLDPNSRFHHLLKTVETAR</sequence>
<keyword evidence="2 7" id="KW-0812">Transmembrane</keyword>
<evidence type="ECO:0000256" key="4">
    <source>
        <dbReference type="ARBA" id="ARBA00022840"/>
    </source>
</evidence>
<keyword evidence="11" id="KW-1185">Reference proteome</keyword>
<evidence type="ECO:0000259" key="8">
    <source>
        <dbReference type="PROSITE" id="PS50893"/>
    </source>
</evidence>
<dbReference type="Gene3D" id="1.20.1560.10">
    <property type="entry name" value="ABC transporter type 1, transmembrane domain"/>
    <property type="match status" value="1"/>
</dbReference>
<dbReference type="Proteomes" id="UP000530234">
    <property type="component" value="Unassembled WGS sequence"/>
</dbReference>
<accession>A0A7W3T079</accession>
<evidence type="ECO:0000256" key="1">
    <source>
        <dbReference type="ARBA" id="ARBA00004651"/>
    </source>
</evidence>